<dbReference type="SUPFAM" id="SSF47384">
    <property type="entry name" value="Homodimeric domain of signal transducing histidine kinase"/>
    <property type="match status" value="1"/>
</dbReference>
<keyword evidence="9" id="KW-0902">Two-component regulatory system</keyword>
<dbReference type="EMBL" id="JAMZEG020000002">
    <property type="protein sequence ID" value="MDE8603582.1"/>
    <property type="molecule type" value="Genomic_DNA"/>
</dbReference>
<keyword evidence="4" id="KW-0597">Phosphoprotein</keyword>
<keyword evidence="14" id="KW-1185">Reference proteome</keyword>
<dbReference type="EC" id="2.7.13.3" evidence="3"/>
<comment type="subcellular location">
    <subcellularLocation>
        <location evidence="2">Membrane</location>
    </subcellularLocation>
</comment>
<evidence type="ECO:0000259" key="11">
    <source>
        <dbReference type="PROSITE" id="PS50109"/>
    </source>
</evidence>
<evidence type="ECO:0000256" key="9">
    <source>
        <dbReference type="ARBA" id="ARBA00023012"/>
    </source>
</evidence>
<dbReference type="Gene3D" id="6.10.340.10">
    <property type="match status" value="1"/>
</dbReference>
<name>A0ABT5WFI2_9GAMM</name>
<keyword evidence="6 10" id="KW-0812">Transmembrane</keyword>
<dbReference type="InterPro" id="IPR036097">
    <property type="entry name" value="HisK_dim/P_sf"/>
</dbReference>
<dbReference type="PANTHER" id="PTHR45436">
    <property type="entry name" value="SENSOR HISTIDINE KINASE YKOH"/>
    <property type="match status" value="1"/>
</dbReference>
<reference evidence="13" key="1">
    <citation type="submission" date="2023-01" db="EMBL/GenBank/DDBJ databases">
        <title>Psychroserpens sp. MSW6 and Marinomonas sp. RSW2, isolated from seawater.</title>
        <authorList>
            <person name="Kristyanto S."/>
            <person name="Jung J."/>
            <person name="Kim J.M."/>
            <person name="Jeon C.O."/>
        </authorList>
    </citation>
    <scope>NUCLEOTIDE SEQUENCE</scope>
    <source>
        <strain evidence="13">RSW2</strain>
    </source>
</reference>
<evidence type="ECO:0000256" key="6">
    <source>
        <dbReference type="ARBA" id="ARBA00022692"/>
    </source>
</evidence>
<keyword evidence="10" id="KW-0472">Membrane</keyword>
<dbReference type="InterPro" id="IPR036890">
    <property type="entry name" value="HATPase_C_sf"/>
</dbReference>
<dbReference type="SMART" id="SM00388">
    <property type="entry name" value="HisKA"/>
    <property type="match status" value="1"/>
</dbReference>
<dbReference type="Proteomes" id="UP001139522">
    <property type="component" value="Unassembled WGS sequence"/>
</dbReference>
<evidence type="ECO:0000256" key="10">
    <source>
        <dbReference type="SAM" id="Phobius"/>
    </source>
</evidence>
<evidence type="ECO:0000256" key="7">
    <source>
        <dbReference type="ARBA" id="ARBA00022777"/>
    </source>
</evidence>
<dbReference type="Gene3D" id="3.30.565.10">
    <property type="entry name" value="Histidine kinase-like ATPase, C-terminal domain"/>
    <property type="match status" value="1"/>
</dbReference>
<gene>
    <name evidence="13" type="ORF">M3I01_011835</name>
</gene>
<dbReference type="InterPro" id="IPR003594">
    <property type="entry name" value="HATPase_dom"/>
</dbReference>
<proteinExistence type="predicted"/>
<keyword evidence="7 13" id="KW-0418">Kinase</keyword>
<dbReference type="InterPro" id="IPR050428">
    <property type="entry name" value="TCS_sensor_his_kinase"/>
</dbReference>
<dbReference type="RefSeq" id="WP_255896055.1">
    <property type="nucleotide sequence ID" value="NZ_JAMZEG020000002.1"/>
</dbReference>
<dbReference type="InterPro" id="IPR003660">
    <property type="entry name" value="HAMP_dom"/>
</dbReference>
<evidence type="ECO:0000313" key="14">
    <source>
        <dbReference type="Proteomes" id="UP001139522"/>
    </source>
</evidence>
<evidence type="ECO:0000259" key="12">
    <source>
        <dbReference type="PROSITE" id="PS50885"/>
    </source>
</evidence>
<sequence>MKRTKTAKQLTFTYFSIVAFAIIAFHFSMFESLIEDIEMIYAENRMLKDKDTAIRLLEGSDLTHVSVPPFSEAYVGKENLPSGIILDSSMTDNKPFELDEGSDTYFEMFAMRSKFILNGEQKDLYLIHYDEIYEISEEQMFETQSTQLLLSLLLLAVSLWVVMRISDRLTKPLARLSASLGERSPTNISAIELPEGAATREIHQLVERLNSYQDQISALIERERAFNRYASHELRTPLMVMKGAVTLLGKSDSKVFLERQRLRMNQACQEMEDYITTLLSLTRDEDLSLTPNRTVEVSELESICQAHSGYLAGKSVSVNVVYDGHMITKLPIPTLHILVGNLLKNALSCTDEGSVNIVVSDNTISVVDTGCGLSGKPGGESYGLGLMIVRDICEKYRCEFILSDNDGAGCTSKVVFPV</sequence>
<evidence type="ECO:0000256" key="1">
    <source>
        <dbReference type="ARBA" id="ARBA00000085"/>
    </source>
</evidence>
<accession>A0ABT5WFI2</accession>
<evidence type="ECO:0000256" key="4">
    <source>
        <dbReference type="ARBA" id="ARBA00022553"/>
    </source>
</evidence>
<protein>
    <recommendedName>
        <fullName evidence="3">histidine kinase</fullName>
        <ecNumber evidence="3">2.7.13.3</ecNumber>
    </recommendedName>
</protein>
<dbReference type="PANTHER" id="PTHR45436:SF16">
    <property type="entry name" value="HISTIDINE KINASE"/>
    <property type="match status" value="1"/>
</dbReference>
<dbReference type="InterPro" id="IPR005467">
    <property type="entry name" value="His_kinase_dom"/>
</dbReference>
<organism evidence="13 14">
    <name type="scientific">Marinomonas maritima</name>
    <dbReference type="NCBI Taxonomy" id="2940935"/>
    <lineage>
        <taxon>Bacteria</taxon>
        <taxon>Pseudomonadati</taxon>
        <taxon>Pseudomonadota</taxon>
        <taxon>Gammaproteobacteria</taxon>
        <taxon>Oceanospirillales</taxon>
        <taxon>Oceanospirillaceae</taxon>
        <taxon>Marinomonas</taxon>
    </lineage>
</organism>
<feature type="domain" description="Histidine kinase" evidence="11">
    <location>
        <begin position="229"/>
        <end position="418"/>
    </location>
</feature>
<keyword evidence="8 10" id="KW-1133">Transmembrane helix</keyword>
<dbReference type="InterPro" id="IPR003661">
    <property type="entry name" value="HisK_dim/P_dom"/>
</dbReference>
<comment type="catalytic activity">
    <reaction evidence="1">
        <text>ATP + protein L-histidine = ADP + protein N-phospho-L-histidine.</text>
        <dbReference type="EC" id="2.7.13.3"/>
    </reaction>
</comment>
<evidence type="ECO:0000313" key="13">
    <source>
        <dbReference type="EMBL" id="MDE8603582.1"/>
    </source>
</evidence>
<dbReference type="PROSITE" id="PS50109">
    <property type="entry name" value="HIS_KIN"/>
    <property type="match status" value="1"/>
</dbReference>
<dbReference type="CDD" id="cd00082">
    <property type="entry name" value="HisKA"/>
    <property type="match status" value="1"/>
</dbReference>
<dbReference type="Pfam" id="PF02518">
    <property type="entry name" value="HATPase_c"/>
    <property type="match status" value="1"/>
</dbReference>
<comment type="caution">
    <text evidence="13">The sequence shown here is derived from an EMBL/GenBank/DDBJ whole genome shotgun (WGS) entry which is preliminary data.</text>
</comment>
<feature type="domain" description="HAMP" evidence="12">
    <location>
        <begin position="167"/>
        <end position="221"/>
    </location>
</feature>
<dbReference type="Gene3D" id="1.10.287.130">
    <property type="match status" value="1"/>
</dbReference>
<evidence type="ECO:0000256" key="2">
    <source>
        <dbReference type="ARBA" id="ARBA00004370"/>
    </source>
</evidence>
<dbReference type="PROSITE" id="PS50885">
    <property type="entry name" value="HAMP"/>
    <property type="match status" value="1"/>
</dbReference>
<keyword evidence="5" id="KW-0808">Transferase</keyword>
<dbReference type="SUPFAM" id="SSF55874">
    <property type="entry name" value="ATPase domain of HSP90 chaperone/DNA topoisomerase II/histidine kinase"/>
    <property type="match status" value="1"/>
</dbReference>
<evidence type="ECO:0000256" key="5">
    <source>
        <dbReference type="ARBA" id="ARBA00022679"/>
    </source>
</evidence>
<evidence type="ECO:0000256" key="8">
    <source>
        <dbReference type="ARBA" id="ARBA00022989"/>
    </source>
</evidence>
<dbReference type="Pfam" id="PF00512">
    <property type="entry name" value="HisKA"/>
    <property type="match status" value="1"/>
</dbReference>
<feature type="transmembrane region" description="Helical" evidence="10">
    <location>
        <begin position="12"/>
        <end position="30"/>
    </location>
</feature>
<dbReference type="GO" id="GO:0016301">
    <property type="term" value="F:kinase activity"/>
    <property type="evidence" value="ECO:0007669"/>
    <property type="project" value="UniProtKB-KW"/>
</dbReference>
<evidence type="ECO:0000256" key="3">
    <source>
        <dbReference type="ARBA" id="ARBA00012438"/>
    </source>
</evidence>